<feature type="compositionally biased region" description="Polar residues" evidence="1">
    <location>
        <begin position="1"/>
        <end position="24"/>
    </location>
</feature>
<evidence type="ECO:0008006" key="4">
    <source>
        <dbReference type="Google" id="ProtNLM"/>
    </source>
</evidence>
<dbReference type="InterPro" id="IPR024388">
    <property type="entry name" value="Ribosomal_mL58"/>
</dbReference>
<organism evidence="2 3">
    <name type="scientific">Sporormia fimetaria CBS 119925</name>
    <dbReference type="NCBI Taxonomy" id="1340428"/>
    <lineage>
        <taxon>Eukaryota</taxon>
        <taxon>Fungi</taxon>
        <taxon>Dikarya</taxon>
        <taxon>Ascomycota</taxon>
        <taxon>Pezizomycotina</taxon>
        <taxon>Dothideomycetes</taxon>
        <taxon>Pleosporomycetidae</taxon>
        <taxon>Pleosporales</taxon>
        <taxon>Sporormiaceae</taxon>
        <taxon>Sporormia</taxon>
    </lineage>
</organism>
<name>A0A6A6V0N6_9PLEO</name>
<feature type="region of interest" description="Disordered" evidence="1">
    <location>
        <begin position="1"/>
        <end position="65"/>
    </location>
</feature>
<dbReference type="PANTHER" id="PTHR28266:SF1">
    <property type="entry name" value="LARGE RIBOSOMAL SUBUNIT PROTEIN ML58"/>
    <property type="match status" value="1"/>
</dbReference>
<keyword evidence="3" id="KW-1185">Reference proteome</keyword>
<dbReference type="EMBL" id="MU006604">
    <property type="protein sequence ID" value="KAF2742757.1"/>
    <property type="molecule type" value="Genomic_DNA"/>
</dbReference>
<proteinExistence type="predicted"/>
<evidence type="ECO:0000313" key="2">
    <source>
        <dbReference type="EMBL" id="KAF2742757.1"/>
    </source>
</evidence>
<dbReference type="AlphaFoldDB" id="A0A6A6V0N6"/>
<dbReference type="Pfam" id="PF12824">
    <property type="entry name" value="MRP-L20"/>
    <property type="match status" value="1"/>
</dbReference>
<dbReference type="Proteomes" id="UP000799440">
    <property type="component" value="Unassembled WGS sequence"/>
</dbReference>
<accession>A0A6A6V0N6</accession>
<dbReference type="OrthoDB" id="6021263at2759"/>
<dbReference type="GO" id="GO:0005762">
    <property type="term" value="C:mitochondrial large ribosomal subunit"/>
    <property type="evidence" value="ECO:0007669"/>
    <property type="project" value="TreeGrafter"/>
</dbReference>
<evidence type="ECO:0000313" key="3">
    <source>
        <dbReference type="Proteomes" id="UP000799440"/>
    </source>
</evidence>
<reference evidence="2" key="1">
    <citation type="journal article" date="2020" name="Stud. Mycol.">
        <title>101 Dothideomycetes genomes: a test case for predicting lifestyles and emergence of pathogens.</title>
        <authorList>
            <person name="Haridas S."/>
            <person name="Albert R."/>
            <person name="Binder M."/>
            <person name="Bloem J."/>
            <person name="Labutti K."/>
            <person name="Salamov A."/>
            <person name="Andreopoulos B."/>
            <person name="Baker S."/>
            <person name="Barry K."/>
            <person name="Bills G."/>
            <person name="Bluhm B."/>
            <person name="Cannon C."/>
            <person name="Castanera R."/>
            <person name="Culley D."/>
            <person name="Daum C."/>
            <person name="Ezra D."/>
            <person name="Gonzalez J."/>
            <person name="Henrissat B."/>
            <person name="Kuo A."/>
            <person name="Liang C."/>
            <person name="Lipzen A."/>
            <person name="Lutzoni F."/>
            <person name="Magnuson J."/>
            <person name="Mondo S."/>
            <person name="Nolan M."/>
            <person name="Ohm R."/>
            <person name="Pangilinan J."/>
            <person name="Park H.-J."/>
            <person name="Ramirez L."/>
            <person name="Alfaro M."/>
            <person name="Sun H."/>
            <person name="Tritt A."/>
            <person name="Yoshinaga Y."/>
            <person name="Zwiers L.-H."/>
            <person name="Turgeon B."/>
            <person name="Goodwin S."/>
            <person name="Spatafora J."/>
            <person name="Crous P."/>
            <person name="Grigoriev I."/>
        </authorList>
    </citation>
    <scope>NUCLEOTIDE SEQUENCE</scope>
    <source>
        <strain evidence="2">CBS 119925</strain>
    </source>
</reference>
<sequence length="221" mass="24757">MSLQTPIQTASRRALTSLTQTRHASTTRRHTKLQRLPAAPSYTGATTTTSSSPQPTLIYNPPSSAPSVYHTPAKFLPDSDTRKRLYTSALTTHTLTSLGTKTSPIAAVGTALSAPSYPLPKPSSKLPPAVRGVYEKKYHLGQKEVEEIRRLREEDPEVWTREKLAERFGCSQFFVGMVAKNAMKAERVEGVHAGMRERWGSRRRMAREDRVRRRGLWGRDV</sequence>
<evidence type="ECO:0000256" key="1">
    <source>
        <dbReference type="SAM" id="MobiDB-lite"/>
    </source>
</evidence>
<dbReference type="PANTHER" id="PTHR28266">
    <property type="entry name" value="54S RIBOSOMAL PROTEIN L20, MITOCHONDRIAL"/>
    <property type="match status" value="1"/>
</dbReference>
<dbReference type="GO" id="GO:0003735">
    <property type="term" value="F:structural constituent of ribosome"/>
    <property type="evidence" value="ECO:0007669"/>
    <property type="project" value="TreeGrafter"/>
</dbReference>
<protein>
    <recommendedName>
        <fullName evidence="4">60S ribosomal protein L20</fullName>
    </recommendedName>
</protein>
<gene>
    <name evidence="2" type="ORF">M011DRAFT_411860</name>
</gene>
<feature type="compositionally biased region" description="Low complexity" evidence="1">
    <location>
        <begin position="37"/>
        <end position="56"/>
    </location>
</feature>